<dbReference type="RefSeq" id="WP_087552073.1">
    <property type="nucleotide sequence ID" value="NZ_CP033133.1"/>
</dbReference>
<organism evidence="1 2">
    <name type="scientific">Acinetobacter wuhouensis</name>
    <dbReference type="NCBI Taxonomy" id="1879050"/>
    <lineage>
        <taxon>Bacteria</taxon>
        <taxon>Pseudomonadati</taxon>
        <taxon>Pseudomonadota</taxon>
        <taxon>Gammaproteobacteria</taxon>
        <taxon>Moraxellales</taxon>
        <taxon>Moraxellaceae</taxon>
        <taxon>Acinetobacter</taxon>
    </lineage>
</organism>
<gene>
    <name evidence="1" type="ORF">CDG68_03755</name>
</gene>
<protein>
    <submittedName>
        <fullName evidence="1">Uncharacterized protein</fullName>
    </submittedName>
</protein>
<reference evidence="1 2" key="1">
    <citation type="submission" date="2018-10" db="EMBL/GenBank/DDBJ databases">
        <title>The complete genome of Acinetobacter wuhouensis strain WCHAW010062.</title>
        <authorList>
            <person name="Hu Y."/>
            <person name="Long H."/>
            <person name="Feng Y."/>
            <person name="Zong Z."/>
        </authorList>
    </citation>
    <scope>NUCLEOTIDE SEQUENCE [LARGE SCALE GENOMIC DNA]</scope>
    <source>
        <strain evidence="1 2">WCHAW010062</strain>
    </source>
</reference>
<evidence type="ECO:0000313" key="1">
    <source>
        <dbReference type="EMBL" id="AYO52844.1"/>
    </source>
</evidence>
<dbReference type="AlphaFoldDB" id="A0A3G2SYA4"/>
<dbReference type="Proteomes" id="UP000279962">
    <property type="component" value="Chromosome"/>
</dbReference>
<evidence type="ECO:0000313" key="2">
    <source>
        <dbReference type="Proteomes" id="UP000279962"/>
    </source>
</evidence>
<dbReference type="EMBL" id="CP033133">
    <property type="protein sequence ID" value="AYO52844.1"/>
    <property type="molecule type" value="Genomic_DNA"/>
</dbReference>
<accession>A0A3G2SYA4</accession>
<name>A0A3G2SYA4_9GAMM</name>
<proteinExistence type="predicted"/>
<sequence length="229" mass="26551">MDLYQAILDFSHQHIDDLKQSYTWEINLEHLPVDLSLSGNNIYEQNISLRHQLHHAFSVATDFEEKYKIIRWYIYHWGGVKANSDSTLTEYSQSSPEILILKGVDGIASWSKALSIIDPVRYAIYDARVAMSLNALQVIYAVDLPQYFPPLKGRNTLINFFQAKLQTTFLQWNKANTQTFYQEYLALLQQIADQFSENVTRHEVEMLLFAHADELSFQAAAKLTHFKTI</sequence>